<evidence type="ECO:0000256" key="2">
    <source>
        <dbReference type="SAM" id="Phobius"/>
    </source>
</evidence>
<dbReference type="OrthoDB" id="10319733at2759"/>
<dbReference type="EMBL" id="UYJE01006569">
    <property type="protein sequence ID" value="VDI47023.1"/>
    <property type="molecule type" value="Genomic_DNA"/>
</dbReference>
<keyword evidence="4" id="KW-1185">Reference proteome</keyword>
<feature type="compositionally biased region" description="Basic and acidic residues" evidence="1">
    <location>
        <begin position="225"/>
        <end position="243"/>
    </location>
</feature>
<name>A0A8B6FD36_MYTGA</name>
<organism evidence="3 4">
    <name type="scientific">Mytilus galloprovincialis</name>
    <name type="common">Mediterranean mussel</name>
    <dbReference type="NCBI Taxonomy" id="29158"/>
    <lineage>
        <taxon>Eukaryota</taxon>
        <taxon>Metazoa</taxon>
        <taxon>Spiralia</taxon>
        <taxon>Lophotrochozoa</taxon>
        <taxon>Mollusca</taxon>
        <taxon>Bivalvia</taxon>
        <taxon>Autobranchia</taxon>
        <taxon>Pteriomorphia</taxon>
        <taxon>Mytilida</taxon>
        <taxon>Mytiloidea</taxon>
        <taxon>Mytilidae</taxon>
        <taxon>Mytilinae</taxon>
        <taxon>Mytilus</taxon>
    </lineage>
</organism>
<accession>A0A8B6FD36</accession>
<reference evidence="3" key="1">
    <citation type="submission" date="2018-11" db="EMBL/GenBank/DDBJ databases">
        <authorList>
            <person name="Alioto T."/>
            <person name="Alioto T."/>
        </authorList>
    </citation>
    <scope>NUCLEOTIDE SEQUENCE</scope>
</reference>
<dbReference type="Proteomes" id="UP000596742">
    <property type="component" value="Unassembled WGS sequence"/>
</dbReference>
<gene>
    <name evidence="3" type="ORF">MGAL_10B079304</name>
</gene>
<comment type="caution">
    <text evidence="3">The sequence shown here is derived from an EMBL/GenBank/DDBJ whole genome shotgun (WGS) entry which is preliminary data.</text>
</comment>
<feature type="region of interest" description="Disordered" evidence="1">
    <location>
        <begin position="225"/>
        <end position="252"/>
    </location>
</feature>
<protein>
    <submittedName>
        <fullName evidence="3">Uncharacterized protein</fullName>
    </submittedName>
</protein>
<evidence type="ECO:0000256" key="1">
    <source>
        <dbReference type="SAM" id="MobiDB-lite"/>
    </source>
</evidence>
<evidence type="ECO:0000313" key="3">
    <source>
        <dbReference type="EMBL" id="VDI47023.1"/>
    </source>
</evidence>
<evidence type="ECO:0000313" key="4">
    <source>
        <dbReference type="Proteomes" id="UP000596742"/>
    </source>
</evidence>
<keyword evidence="2" id="KW-1133">Transmembrane helix</keyword>
<sequence length="252" mass="28818">MLVVLGRQYGHKCNQHYGVLENKTFVITSDDYPLHPPCSIVLTGYKQENNTKKYSHLCYEVIDLFVPCDAEGNNTITFKTQRLLAHNNETLFGSAILEEVPFDCNWSKARLPLILCSNIPFRLNITMHIFNNTFKESPNVRVRTIQAGHRELNQRRPTNFRIHEMINCGPDNHCMIFLTENKSDEDSDNTIDINNLITIIFGALSSLMIPVLLLLARNRILDRRNTTTDDRKPGDGAEDKKSNDDEDIVPSL</sequence>
<proteinExistence type="predicted"/>
<keyword evidence="2" id="KW-0812">Transmembrane</keyword>
<keyword evidence="2" id="KW-0472">Membrane</keyword>
<feature type="transmembrane region" description="Helical" evidence="2">
    <location>
        <begin position="196"/>
        <end position="216"/>
    </location>
</feature>
<dbReference type="AlphaFoldDB" id="A0A8B6FD36"/>